<keyword evidence="2" id="KW-0472">Membrane</keyword>
<evidence type="ECO:0008006" key="5">
    <source>
        <dbReference type="Google" id="ProtNLM"/>
    </source>
</evidence>
<dbReference type="Proteomes" id="UP000323046">
    <property type="component" value="Chromosome"/>
</dbReference>
<dbReference type="OrthoDB" id="4035173at2"/>
<feature type="region of interest" description="Disordered" evidence="1">
    <location>
        <begin position="339"/>
        <end position="359"/>
    </location>
</feature>
<evidence type="ECO:0000256" key="2">
    <source>
        <dbReference type="SAM" id="Phobius"/>
    </source>
</evidence>
<organism evidence="3 4">
    <name type="scientific">Streptomyces venezuelae</name>
    <dbReference type="NCBI Taxonomy" id="54571"/>
    <lineage>
        <taxon>Bacteria</taxon>
        <taxon>Bacillati</taxon>
        <taxon>Actinomycetota</taxon>
        <taxon>Actinomycetes</taxon>
        <taxon>Kitasatosporales</taxon>
        <taxon>Streptomycetaceae</taxon>
        <taxon>Streptomyces</taxon>
    </lineage>
</organism>
<sequence length="431" mass="45218">MARARLTWRTRTGRAVLSSCGALVALALLAGGFYWWGGPREHRMAQRVLDEACDGVLPSREMRDVLGDGPFEKGPGRVDVLLSEDEEGSDRAGDEGRTVTCSVTGDGVPVAGGGTNEAEVQVTVQSVPQRRGGDFAVDRASVRGRGTNPLYPRPAAELPPVGLGGGWRGLFTTGESATDTDPSVGSGATVVTLLDCARDRGGLLVTVDAKDEDITLDDPRRRAAFARIATGTAVKASGKWGCDAAPGKPLRTVALPVNADESVPLADASGTCEGVPGRGGRVSRAWESASGESPVEVCVVAGGRPELPGPAPSDETPRYHLTAFYGPYAVSERLDHERRHGEYTEEPGPADAPAGRLAGGGRWASAVCRDGSGPALFTVRDEGAWREDRSGTYDRHRTKPSAADLAHEHAALKEFARRSAHAHGCGTPELS</sequence>
<gene>
    <name evidence="3" type="ORF">DEJ47_30410</name>
</gene>
<accession>A0A5P2BIE7</accession>
<keyword evidence="4" id="KW-1185">Reference proteome</keyword>
<feature type="region of interest" description="Disordered" evidence="1">
    <location>
        <begin position="268"/>
        <end position="287"/>
    </location>
</feature>
<keyword evidence="2" id="KW-1133">Transmembrane helix</keyword>
<evidence type="ECO:0000256" key="1">
    <source>
        <dbReference type="SAM" id="MobiDB-lite"/>
    </source>
</evidence>
<evidence type="ECO:0000313" key="3">
    <source>
        <dbReference type="EMBL" id="QES30176.1"/>
    </source>
</evidence>
<keyword evidence="2" id="KW-0812">Transmembrane</keyword>
<dbReference type="EMBL" id="CP029193">
    <property type="protein sequence ID" value="QES30176.1"/>
    <property type="molecule type" value="Genomic_DNA"/>
</dbReference>
<feature type="transmembrane region" description="Helical" evidence="2">
    <location>
        <begin position="12"/>
        <end position="36"/>
    </location>
</feature>
<dbReference type="RefSeq" id="WP_150173597.1">
    <property type="nucleotide sequence ID" value="NZ_CP029193.1"/>
</dbReference>
<name>A0A5P2BIE7_STRVZ</name>
<protein>
    <recommendedName>
        <fullName evidence="5">Aromatic ring-opening dioxygenase LigA</fullName>
    </recommendedName>
</protein>
<proteinExistence type="predicted"/>
<evidence type="ECO:0000313" key="4">
    <source>
        <dbReference type="Proteomes" id="UP000323046"/>
    </source>
</evidence>
<dbReference type="AlphaFoldDB" id="A0A5P2BIE7"/>
<reference evidence="3 4" key="1">
    <citation type="submission" date="2018-05" db="EMBL/GenBank/DDBJ databases">
        <title>Streptomyces venezuelae.</title>
        <authorList>
            <person name="Kim W."/>
            <person name="Lee N."/>
            <person name="Cho B.-K."/>
        </authorList>
    </citation>
    <scope>NUCLEOTIDE SEQUENCE [LARGE SCALE GENOMIC DNA]</scope>
    <source>
        <strain evidence="3 4">ATCC 14583</strain>
    </source>
</reference>